<dbReference type="OrthoDB" id="2503349at2759"/>
<accession>A0A5B0ML95</accession>
<dbReference type="Proteomes" id="UP000324748">
    <property type="component" value="Unassembled WGS sequence"/>
</dbReference>
<name>A0A5B0ML95_PUCGR</name>
<evidence type="ECO:0000256" key="1">
    <source>
        <dbReference type="SAM" id="MobiDB-lite"/>
    </source>
</evidence>
<comment type="caution">
    <text evidence="2">The sequence shown here is derived from an EMBL/GenBank/DDBJ whole genome shotgun (WGS) entry which is preliminary data.</text>
</comment>
<protein>
    <submittedName>
        <fullName evidence="2">Uncharacterized protein</fullName>
    </submittedName>
</protein>
<feature type="compositionally biased region" description="Polar residues" evidence="1">
    <location>
        <begin position="139"/>
        <end position="152"/>
    </location>
</feature>
<gene>
    <name evidence="2" type="ORF">PGT21_021338</name>
</gene>
<feature type="compositionally biased region" description="Polar residues" evidence="1">
    <location>
        <begin position="217"/>
        <end position="226"/>
    </location>
</feature>
<feature type="compositionally biased region" description="Polar residues" evidence="1">
    <location>
        <begin position="7"/>
        <end position="32"/>
    </location>
</feature>
<feature type="region of interest" description="Disordered" evidence="1">
    <location>
        <begin position="1"/>
        <end position="45"/>
    </location>
</feature>
<dbReference type="EMBL" id="VSWC01000145">
    <property type="protein sequence ID" value="KAA1076836.1"/>
    <property type="molecule type" value="Genomic_DNA"/>
</dbReference>
<evidence type="ECO:0000313" key="2">
    <source>
        <dbReference type="EMBL" id="KAA1076836.1"/>
    </source>
</evidence>
<feature type="region of interest" description="Disordered" evidence="1">
    <location>
        <begin position="82"/>
        <end position="254"/>
    </location>
</feature>
<feature type="compositionally biased region" description="Acidic residues" evidence="1">
    <location>
        <begin position="229"/>
        <end position="241"/>
    </location>
</feature>
<evidence type="ECO:0000313" key="3">
    <source>
        <dbReference type="Proteomes" id="UP000324748"/>
    </source>
</evidence>
<feature type="compositionally biased region" description="Pro residues" evidence="1">
    <location>
        <begin position="204"/>
        <end position="213"/>
    </location>
</feature>
<proteinExistence type="predicted"/>
<feature type="compositionally biased region" description="Basic and acidic residues" evidence="1">
    <location>
        <begin position="356"/>
        <end position="370"/>
    </location>
</feature>
<feature type="compositionally biased region" description="Low complexity" evidence="1">
    <location>
        <begin position="338"/>
        <end position="350"/>
    </location>
</feature>
<feature type="region of interest" description="Disordered" evidence="1">
    <location>
        <begin position="331"/>
        <end position="370"/>
    </location>
</feature>
<sequence length="409" mass="44744">MHCKPPSVSNFEAQTPTTEAPSPSVLSEVSTDTNKEEPTPFNPVVEGLFNQANNLLESVTLAADSGLRKHLSLQCLPLPDQEEPTLKLPQLQAADDPAPPASPAKNKPRVENPLDSKTATIPQAKKSIPPKKADPISSKDASPTVSKKSITKPSPLFVPAKPPTRLISTQPSEKARKKQTISVVIPMSSPSRRPAPSIADPPITIQPPVPNFPQAPVSKTNPSQPSDAMDVDQPEDLDPNEGADPSMDIEPTKLNAVEDQACRIYRQQYHMYETAKKANQHADATRALTECQRSYRNISKKLTWQFALSVNNGWNPFKEAKSAKLLAKLEGRSQPTASGSRPSGSYTSSSNQRGKRPAETDLNKLGKIPKLDTSWRETMAAARALQQARAQILEELRKEEEASKRRKKD</sequence>
<dbReference type="AlphaFoldDB" id="A0A5B0ML95"/>
<reference evidence="2 3" key="1">
    <citation type="submission" date="2019-05" db="EMBL/GenBank/DDBJ databases">
        <title>Emergence of the Ug99 lineage of the wheat stem rust pathogen through somatic hybridization.</title>
        <authorList>
            <person name="Li F."/>
            <person name="Upadhyaya N.M."/>
            <person name="Sperschneider J."/>
            <person name="Matny O."/>
            <person name="Nguyen-Phuc H."/>
            <person name="Mago R."/>
            <person name="Raley C."/>
            <person name="Miller M.E."/>
            <person name="Silverstein K.A.T."/>
            <person name="Henningsen E."/>
            <person name="Hirsch C.D."/>
            <person name="Visser B."/>
            <person name="Pretorius Z.A."/>
            <person name="Steffenson B.J."/>
            <person name="Schwessinger B."/>
            <person name="Dodds P.N."/>
            <person name="Figueroa M."/>
        </authorList>
    </citation>
    <scope>NUCLEOTIDE SEQUENCE [LARGE SCALE GENOMIC DNA]</scope>
    <source>
        <strain evidence="2">21-0</strain>
    </source>
</reference>
<feature type="compositionally biased region" description="Low complexity" evidence="1">
    <location>
        <begin position="185"/>
        <end position="203"/>
    </location>
</feature>
<keyword evidence="3" id="KW-1185">Reference proteome</keyword>
<organism evidence="2 3">
    <name type="scientific">Puccinia graminis f. sp. tritici</name>
    <dbReference type="NCBI Taxonomy" id="56615"/>
    <lineage>
        <taxon>Eukaryota</taxon>
        <taxon>Fungi</taxon>
        <taxon>Dikarya</taxon>
        <taxon>Basidiomycota</taxon>
        <taxon>Pucciniomycotina</taxon>
        <taxon>Pucciniomycetes</taxon>
        <taxon>Pucciniales</taxon>
        <taxon>Pucciniaceae</taxon>
        <taxon>Puccinia</taxon>
    </lineage>
</organism>